<name>A0ABS5HZ95_9GAMM</name>
<dbReference type="Proteomes" id="UP000811844">
    <property type="component" value="Unassembled WGS sequence"/>
</dbReference>
<protein>
    <submittedName>
        <fullName evidence="3">Sulfurtransferase TusA family protein</fullName>
    </submittedName>
</protein>
<dbReference type="RefSeq" id="WP_153663234.1">
    <property type="nucleotide sequence ID" value="NZ_JAAIKR010000002.1"/>
</dbReference>
<dbReference type="InterPro" id="IPR036868">
    <property type="entry name" value="TusA-like_sf"/>
</dbReference>
<dbReference type="PANTHER" id="PTHR33279">
    <property type="entry name" value="SULFUR CARRIER PROTEIN YEDF-RELATED"/>
    <property type="match status" value="1"/>
</dbReference>
<dbReference type="EMBL" id="JAAIKR010000002">
    <property type="protein sequence ID" value="MBR9727112.1"/>
    <property type="molecule type" value="Genomic_DNA"/>
</dbReference>
<keyword evidence="4" id="KW-1185">Reference proteome</keyword>
<dbReference type="Pfam" id="PF01206">
    <property type="entry name" value="TusA"/>
    <property type="match status" value="1"/>
</dbReference>
<dbReference type="Gene3D" id="3.30.110.40">
    <property type="entry name" value="TusA-like domain"/>
    <property type="match status" value="1"/>
</dbReference>
<evidence type="ECO:0000256" key="1">
    <source>
        <dbReference type="ARBA" id="ARBA00008984"/>
    </source>
</evidence>
<proteinExistence type="inferred from homology"/>
<dbReference type="CDD" id="cd00291">
    <property type="entry name" value="SirA_YedF_YeeD"/>
    <property type="match status" value="1"/>
</dbReference>
<comment type="similarity">
    <text evidence="1">Belongs to the sulfur carrier protein TusA family.</text>
</comment>
<gene>
    <name evidence="3" type="ORF">G3R48_03760</name>
</gene>
<comment type="caution">
    <text evidence="3">The sequence shown here is derived from an EMBL/GenBank/DDBJ whole genome shotgun (WGS) entry which is preliminary data.</text>
</comment>
<evidence type="ECO:0000313" key="3">
    <source>
        <dbReference type="EMBL" id="MBR9727112.1"/>
    </source>
</evidence>
<sequence>MKIIDLTPYRCPYPLVQVKLLLKKMKIGDNVVVYLSDSGSRQDVPVFVKNMGFTVVVTENTATQLALIISK</sequence>
<dbReference type="SUPFAM" id="SSF64307">
    <property type="entry name" value="SirA-like"/>
    <property type="match status" value="1"/>
</dbReference>
<dbReference type="PANTHER" id="PTHR33279:SF19">
    <property type="entry name" value="SSL1707 PROTEIN"/>
    <property type="match status" value="1"/>
</dbReference>
<organism evidence="3 4">
    <name type="scientific">Shewanella intestini</name>
    <dbReference type="NCBI Taxonomy" id="2017544"/>
    <lineage>
        <taxon>Bacteria</taxon>
        <taxon>Pseudomonadati</taxon>
        <taxon>Pseudomonadota</taxon>
        <taxon>Gammaproteobacteria</taxon>
        <taxon>Alteromonadales</taxon>
        <taxon>Shewanellaceae</taxon>
        <taxon>Shewanella</taxon>
    </lineage>
</organism>
<accession>A0ABS5HZ95</accession>
<evidence type="ECO:0000259" key="2">
    <source>
        <dbReference type="Pfam" id="PF01206"/>
    </source>
</evidence>
<evidence type="ECO:0000313" key="4">
    <source>
        <dbReference type="Proteomes" id="UP000811844"/>
    </source>
</evidence>
<dbReference type="InterPro" id="IPR001455">
    <property type="entry name" value="TusA-like"/>
</dbReference>
<feature type="domain" description="UPF0033" evidence="2">
    <location>
        <begin position="2"/>
        <end position="71"/>
    </location>
</feature>
<reference evidence="3 4" key="1">
    <citation type="submission" date="2020-02" db="EMBL/GenBank/DDBJ databases">
        <title>Shewanella WXL01 sp. nov., a marine bacterium isolated from green algae in Luhuitou Fringing Reef (Northern South China Sea).</title>
        <authorList>
            <person name="Wang X."/>
        </authorList>
    </citation>
    <scope>NUCLEOTIDE SEQUENCE [LARGE SCALE GENOMIC DNA]</scope>
    <source>
        <strain evidence="3 4">MCCC 1A01895</strain>
    </source>
</reference>